<feature type="domain" description="RING-type" evidence="12">
    <location>
        <begin position="153"/>
        <end position="195"/>
    </location>
</feature>
<keyword evidence="10" id="KW-1133">Transmembrane helix</keyword>
<evidence type="ECO:0000256" key="11">
    <source>
        <dbReference type="ARBA" id="ARBA00023136"/>
    </source>
</evidence>
<comment type="subcellular location">
    <subcellularLocation>
        <location evidence="2">Membrane</location>
        <topology evidence="2">Multi-pass membrane protein</topology>
    </subcellularLocation>
</comment>
<keyword evidence="9" id="KW-0862">Zinc</keyword>
<evidence type="ECO:0000256" key="9">
    <source>
        <dbReference type="ARBA" id="ARBA00022833"/>
    </source>
</evidence>
<evidence type="ECO:0000256" key="4">
    <source>
        <dbReference type="ARBA" id="ARBA00022679"/>
    </source>
</evidence>
<organism evidence="13">
    <name type="scientific">viral metagenome</name>
    <dbReference type="NCBI Taxonomy" id="1070528"/>
    <lineage>
        <taxon>unclassified sequences</taxon>
        <taxon>metagenomes</taxon>
        <taxon>organismal metagenomes</taxon>
    </lineage>
</organism>
<evidence type="ECO:0000256" key="10">
    <source>
        <dbReference type="ARBA" id="ARBA00022989"/>
    </source>
</evidence>
<evidence type="ECO:0000256" key="7">
    <source>
        <dbReference type="ARBA" id="ARBA00022771"/>
    </source>
</evidence>
<evidence type="ECO:0000256" key="3">
    <source>
        <dbReference type="ARBA" id="ARBA00012483"/>
    </source>
</evidence>
<comment type="catalytic activity">
    <reaction evidence="1">
        <text>S-ubiquitinyl-[E2 ubiquitin-conjugating enzyme]-L-cysteine + [acceptor protein]-L-lysine = [E2 ubiquitin-conjugating enzyme]-L-cysteine + N(6)-ubiquitinyl-[acceptor protein]-L-lysine.</text>
        <dbReference type="EC" id="2.3.2.27"/>
    </reaction>
</comment>
<keyword evidence="11" id="KW-0472">Membrane</keyword>
<dbReference type="GO" id="GO:0006511">
    <property type="term" value="P:ubiquitin-dependent protein catabolic process"/>
    <property type="evidence" value="ECO:0007669"/>
    <property type="project" value="TreeGrafter"/>
</dbReference>
<accession>A0A6C0KHG6</accession>
<dbReference type="EC" id="2.3.2.27" evidence="3"/>
<dbReference type="GO" id="GO:0016020">
    <property type="term" value="C:membrane"/>
    <property type="evidence" value="ECO:0007669"/>
    <property type="project" value="UniProtKB-SubCell"/>
</dbReference>
<dbReference type="GO" id="GO:0016567">
    <property type="term" value="P:protein ubiquitination"/>
    <property type="evidence" value="ECO:0007669"/>
    <property type="project" value="TreeGrafter"/>
</dbReference>
<dbReference type="InterPro" id="IPR013083">
    <property type="entry name" value="Znf_RING/FYVE/PHD"/>
</dbReference>
<keyword evidence="8" id="KW-0833">Ubl conjugation pathway</keyword>
<keyword evidence="6" id="KW-0479">Metal-binding</keyword>
<reference evidence="13" key="1">
    <citation type="journal article" date="2020" name="Nature">
        <title>Giant virus diversity and host interactions through global metagenomics.</title>
        <authorList>
            <person name="Schulz F."/>
            <person name="Roux S."/>
            <person name="Paez-Espino D."/>
            <person name="Jungbluth S."/>
            <person name="Walsh D.A."/>
            <person name="Denef V.J."/>
            <person name="McMahon K.D."/>
            <person name="Konstantinidis K.T."/>
            <person name="Eloe-Fadrosh E.A."/>
            <person name="Kyrpides N.C."/>
            <person name="Woyke T."/>
        </authorList>
    </citation>
    <scope>NUCLEOTIDE SEQUENCE</scope>
    <source>
        <strain evidence="13">GVMAG-S-3300011013-78</strain>
    </source>
</reference>
<dbReference type="GO" id="GO:0061630">
    <property type="term" value="F:ubiquitin protein ligase activity"/>
    <property type="evidence" value="ECO:0007669"/>
    <property type="project" value="UniProtKB-EC"/>
</dbReference>
<evidence type="ECO:0000256" key="8">
    <source>
        <dbReference type="ARBA" id="ARBA00022786"/>
    </source>
</evidence>
<evidence type="ECO:0000259" key="12">
    <source>
        <dbReference type="PROSITE" id="PS50089"/>
    </source>
</evidence>
<protein>
    <recommendedName>
        <fullName evidence="3">RING-type E3 ubiquitin transferase</fullName>
        <ecNumber evidence="3">2.3.2.27</ecNumber>
    </recommendedName>
</protein>
<dbReference type="PANTHER" id="PTHR45977">
    <property type="entry name" value="TARGET OF ERK KINASE MPK-1"/>
    <property type="match status" value="1"/>
</dbReference>
<dbReference type="AlphaFoldDB" id="A0A6C0KHG6"/>
<evidence type="ECO:0000256" key="1">
    <source>
        <dbReference type="ARBA" id="ARBA00000900"/>
    </source>
</evidence>
<keyword evidence="4" id="KW-0808">Transferase</keyword>
<dbReference type="InterPro" id="IPR001841">
    <property type="entry name" value="Znf_RING"/>
</dbReference>
<evidence type="ECO:0000313" key="13">
    <source>
        <dbReference type="EMBL" id="QHU16227.1"/>
    </source>
</evidence>
<dbReference type="PANTHER" id="PTHR45977:SF4">
    <property type="entry name" value="RING-TYPE DOMAIN-CONTAINING PROTEIN"/>
    <property type="match status" value="1"/>
</dbReference>
<keyword evidence="7" id="KW-0863">Zinc-finger</keyword>
<evidence type="ECO:0000256" key="6">
    <source>
        <dbReference type="ARBA" id="ARBA00022723"/>
    </source>
</evidence>
<evidence type="ECO:0000256" key="5">
    <source>
        <dbReference type="ARBA" id="ARBA00022692"/>
    </source>
</evidence>
<dbReference type="EMBL" id="MN740878">
    <property type="protein sequence ID" value="QHU16227.1"/>
    <property type="molecule type" value="Genomic_DNA"/>
</dbReference>
<sequence length="200" mass="23738">MNQDIINNSTSHIENNAHIMQINQFWESVQETLHNTNHEEWDSIMSEYINDIADNIEENNRDASNNDLFYNVNWENELFFSHFIDQIEEGRTHYEDAITLANLVNISPIHSDDNHNNIRNINDNPDLNDSENNSKYDLKNIKYYKNKYNQTQCPITLRNFEEEDHIIELPCNHIFDTQAIIQWVCTPKFTCPVCRHPLQL</sequence>
<dbReference type="GO" id="GO:0008270">
    <property type="term" value="F:zinc ion binding"/>
    <property type="evidence" value="ECO:0007669"/>
    <property type="project" value="UniProtKB-KW"/>
</dbReference>
<evidence type="ECO:0000256" key="2">
    <source>
        <dbReference type="ARBA" id="ARBA00004141"/>
    </source>
</evidence>
<keyword evidence="5" id="KW-0812">Transmembrane</keyword>
<dbReference type="Pfam" id="PF13639">
    <property type="entry name" value="zf-RING_2"/>
    <property type="match status" value="1"/>
</dbReference>
<dbReference type="SUPFAM" id="SSF57850">
    <property type="entry name" value="RING/U-box"/>
    <property type="match status" value="1"/>
</dbReference>
<dbReference type="PROSITE" id="PS50089">
    <property type="entry name" value="ZF_RING_2"/>
    <property type="match status" value="1"/>
</dbReference>
<proteinExistence type="predicted"/>
<name>A0A6C0KHG6_9ZZZZ</name>
<dbReference type="Gene3D" id="3.30.40.10">
    <property type="entry name" value="Zinc/RING finger domain, C3HC4 (zinc finger)"/>
    <property type="match status" value="1"/>
</dbReference>